<dbReference type="Proteomes" id="UP000189941">
    <property type="component" value="Unassembled WGS sequence"/>
</dbReference>
<sequence length="655" mass="75097">MLIYVNARAKYDGDGSKEKPFKHINDAAKIAVAGDEVLVAPGLYREYVSPVNGGEEGNPIIYRSTEPLGAIISGAERITNWEPYQDNVWKVSIHNDTFGDYNPYTTLVWGDWYFGPAINHTGAVYMNDLTFYEVQSLEDCLKGEVDERSWEPEKSIYKWYTKQNGEYTEIYANFHGKNPNEENVEINVRRRVFMPKETGRNYIQVSGFKLIMAATTWAPPASFQDGLIGPHWSKGWVIEDCEVSHSKCVGISLGKYRDPENDQYFTHRHLKTPTQMERDAVCRGQYHGWTKENIGHHLVRRNHIHHCEQAGIVGRMGAVFSTIEDNHIHHINIMQELIGAEVAGIKIHAAIDVLMRRNHIHHCFMGIWCDWQAQGTRLTQNFLHDNHPPKGDIEKGQLNQDIFVEVSHGPTIIDNNVCLSKHSMRIASQGCAIIHNLCSGPFISIGGGTDSTLEDGRTDMRYTPYHIQHRTEVAGFMTFLHGDHRIYNNIFIQKWGQDKNEAVTGTSLFNEYPLYEDWIKDFELENEFPSMMKMHNAHFGKLPVWINGNVYLNGAEAFAKEENQLTLEESIKLELIEHDGHYTLETNIAEYLNAFKVNLIQTEMLGVAFEPEQRFESADETDIIFNQDFYGNHRDLTPYPGPFATLEDSYEFIKK</sequence>
<reference evidence="4" key="1">
    <citation type="submission" date="2017-02" db="EMBL/GenBank/DDBJ databases">
        <authorList>
            <person name="Varghese N."/>
            <person name="Submissions S."/>
        </authorList>
    </citation>
    <scope>NUCLEOTIDE SEQUENCE [LARGE SCALE GENOMIC DNA]</scope>
    <source>
        <strain evidence="4">DSM 15739</strain>
    </source>
</reference>
<dbReference type="InterPro" id="IPR011050">
    <property type="entry name" value="Pectin_lyase_fold/virulence"/>
</dbReference>
<dbReference type="OrthoDB" id="9765222at2"/>
<dbReference type="Pfam" id="PF21258">
    <property type="entry name" value="Glyco_hydro_120_ins"/>
    <property type="match status" value="1"/>
</dbReference>
<dbReference type="EMBL" id="FUWO01000008">
    <property type="protein sequence ID" value="SJZ55167.1"/>
    <property type="molecule type" value="Genomic_DNA"/>
</dbReference>
<organism evidence="3 4">
    <name type="scientific">Globicatella sulfidifaciens DSM 15739</name>
    <dbReference type="NCBI Taxonomy" id="1121925"/>
    <lineage>
        <taxon>Bacteria</taxon>
        <taxon>Bacillati</taxon>
        <taxon>Bacillota</taxon>
        <taxon>Bacilli</taxon>
        <taxon>Lactobacillales</taxon>
        <taxon>Aerococcaceae</taxon>
        <taxon>Globicatella</taxon>
    </lineage>
</organism>
<protein>
    <submittedName>
        <fullName evidence="3">Right handed beta helix region</fullName>
    </submittedName>
</protein>
<dbReference type="Pfam" id="PF13229">
    <property type="entry name" value="Beta_helix"/>
    <property type="match status" value="1"/>
</dbReference>
<evidence type="ECO:0000313" key="4">
    <source>
        <dbReference type="Proteomes" id="UP000189941"/>
    </source>
</evidence>
<dbReference type="Gene3D" id="2.60.40.1180">
    <property type="entry name" value="Golgi alpha-mannosidase II"/>
    <property type="match status" value="1"/>
</dbReference>
<keyword evidence="4" id="KW-1185">Reference proteome</keyword>
<name>A0A1T4LKT5_9LACT</name>
<dbReference type="InterPro" id="IPR049169">
    <property type="entry name" value="Glyco_hydro_120_ins"/>
</dbReference>
<proteinExistence type="predicted"/>
<feature type="domain" description="Glycoside hydrolase 120 insertion" evidence="2">
    <location>
        <begin position="78"/>
        <end position="186"/>
    </location>
</feature>
<evidence type="ECO:0000313" key="3">
    <source>
        <dbReference type="EMBL" id="SJZ55167.1"/>
    </source>
</evidence>
<dbReference type="PANTHER" id="PTHR36453:SF1">
    <property type="entry name" value="RIGHT HANDED BETA HELIX DOMAIN-CONTAINING PROTEIN"/>
    <property type="match status" value="1"/>
</dbReference>
<dbReference type="Gene3D" id="2.160.20.10">
    <property type="entry name" value="Single-stranded right-handed beta-helix, Pectin lyase-like"/>
    <property type="match status" value="1"/>
</dbReference>
<dbReference type="InterPro" id="IPR039448">
    <property type="entry name" value="Beta_helix"/>
</dbReference>
<dbReference type="InterPro" id="IPR012334">
    <property type="entry name" value="Pectin_lyas_fold"/>
</dbReference>
<gene>
    <name evidence="3" type="ORF">SAMN02746011_01113</name>
</gene>
<evidence type="ECO:0000259" key="2">
    <source>
        <dbReference type="Pfam" id="PF21258"/>
    </source>
</evidence>
<evidence type="ECO:0000259" key="1">
    <source>
        <dbReference type="Pfam" id="PF13229"/>
    </source>
</evidence>
<dbReference type="InterPro" id="IPR013780">
    <property type="entry name" value="Glyco_hydro_b"/>
</dbReference>
<feature type="domain" description="Right handed beta helix" evidence="1">
    <location>
        <begin position="295"/>
        <end position="408"/>
    </location>
</feature>
<dbReference type="STRING" id="1121925.SAMN02746011_01113"/>
<accession>A0A1T4LKT5</accession>
<dbReference type="SUPFAM" id="SSF51126">
    <property type="entry name" value="Pectin lyase-like"/>
    <property type="match status" value="1"/>
</dbReference>
<dbReference type="PANTHER" id="PTHR36453">
    <property type="entry name" value="SECRETED PROTEIN-RELATED"/>
    <property type="match status" value="1"/>
</dbReference>
<dbReference type="RefSeq" id="WP_078755866.1">
    <property type="nucleotide sequence ID" value="NZ_FUWO01000008.1"/>
</dbReference>
<dbReference type="AlphaFoldDB" id="A0A1T4LKT5"/>